<keyword evidence="3" id="KW-1185">Reference proteome</keyword>
<evidence type="ECO:0000313" key="2">
    <source>
        <dbReference type="EMBL" id="GKU24371.1"/>
    </source>
</evidence>
<evidence type="ECO:0000313" key="3">
    <source>
        <dbReference type="Proteomes" id="UP001057868"/>
    </source>
</evidence>
<dbReference type="Pfam" id="PF00583">
    <property type="entry name" value="Acetyltransf_1"/>
    <property type="match status" value="1"/>
</dbReference>
<dbReference type="InterPro" id="IPR000182">
    <property type="entry name" value="GNAT_dom"/>
</dbReference>
<dbReference type="InterPro" id="IPR016181">
    <property type="entry name" value="Acyl_CoA_acyltransferase"/>
</dbReference>
<accession>A0A9W5Y0L5</accession>
<evidence type="ECO:0000259" key="1">
    <source>
        <dbReference type="PROSITE" id="PS51186"/>
    </source>
</evidence>
<sequence>MNNSDISIQKAREEEYDRLRDIFLKSRQENFRWMDFDNIKLEDFDHSTEGELILTAKVNNDIAGFVSIWEEDKFIHNLFISSEFKGCGLGKELIKEAVKAVGLPLTLKCVKENTNALKFYLSQGWKTEEETEGEEPYYLMKYNG</sequence>
<feature type="domain" description="N-acetyltransferase" evidence="1">
    <location>
        <begin position="6"/>
        <end position="144"/>
    </location>
</feature>
<gene>
    <name evidence="2" type="ORF">CFOLD11_11970</name>
</gene>
<protein>
    <submittedName>
        <fullName evidence="2">N-acetyltransferase GCN5</fullName>
    </submittedName>
</protein>
<dbReference type="RefSeq" id="WP_261851378.1">
    <property type="nucleotide sequence ID" value="NZ_BQXY01000001.1"/>
</dbReference>
<reference evidence="2" key="1">
    <citation type="journal article" date="2023" name="Int. J. Syst. Evol. Microbiol.">
        <title>&lt;i&gt;Clostridium folliculivorans&lt;/i&gt; sp. nov., isolated from soil samples of an organic paddy in Japan.</title>
        <authorList>
            <person name="Tazawa J."/>
            <person name="Kobayashi H."/>
            <person name="Tanizawa Y."/>
            <person name="Uchino A."/>
            <person name="Tanaka F."/>
            <person name="Urashima Y."/>
            <person name="Miura S."/>
            <person name="Sakamoto M."/>
            <person name="Ohkuma M."/>
            <person name="Tohno M."/>
        </authorList>
    </citation>
    <scope>NUCLEOTIDE SEQUENCE</scope>
    <source>
        <strain evidence="2">D1-1</strain>
    </source>
</reference>
<name>A0A9W5Y0L5_9CLOT</name>
<dbReference type="PROSITE" id="PS51186">
    <property type="entry name" value="GNAT"/>
    <property type="match status" value="1"/>
</dbReference>
<dbReference type="Gene3D" id="3.40.630.30">
    <property type="match status" value="1"/>
</dbReference>
<dbReference type="GO" id="GO:0016747">
    <property type="term" value="F:acyltransferase activity, transferring groups other than amino-acyl groups"/>
    <property type="evidence" value="ECO:0007669"/>
    <property type="project" value="InterPro"/>
</dbReference>
<dbReference type="SUPFAM" id="SSF55729">
    <property type="entry name" value="Acyl-CoA N-acyltransferases (Nat)"/>
    <property type="match status" value="1"/>
</dbReference>
<dbReference type="AlphaFoldDB" id="A0A9W5Y0L5"/>
<comment type="caution">
    <text evidence="2">The sequence shown here is derived from an EMBL/GenBank/DDBJ whole genome shotgun (WGS) entry which is preliminary data.</text>
</comment>
<proteinExistence type="predicted"/>
<dbReference type="Proteomes" id="UP001057868">
    <property type="component" value="Unassembled WGS sequence"/>
</dbReference>
<dbReference type="EMBL" id="BQXY01000001">
    <property type="protein sequence ID" value="GKU24371.1"/>
    <property type="molecule type" value="Genomic_DNA"/>
</dbReference>
<organism evidence="2 3">
    <name type="scientific">Clostridium folliculivorans</name>
    <dbReference type="NCBI Taxonomy" id="2886038"/>
    <lineage>
        <taxon>Bacteria</taxon>
        <taxon>Bacillati</taxon>
        <taxon>Bacillota</taxon>
        <taxon>Clostridia</taxon>
        <taxon>Eubacteriales</taxon>
        <taxon>Clostridiaceae</taxon>
        <taxon>Clostridium</taxon>
    </lineage>
</organism>